<accession>A0A4U5QHV1</accession>
<proteinExistence type="predicted"/>
<organism evidence="1">
    <name type="scientific">Populus alba</name>
    <name type="common">White poplar</name>
    <dbReference type="NCBI Taxonomy" id="43335"/>
    <lineage>
        <taxon>Eukaryota</taxon>
        <taxon>Viridiplantae</taxon>
        <taxon>Streptophyta</taxon>
        <taxon>Embryophyta</taxon>
        <taxon>Tracheophyta</taxon>
        <taxon>Spermatophyta</taxon>
        <taxon>Magnoliopsida</taxon>
        <taxon>eudicotyledons</taxon>
        <taxon>Gunneridae</taxon>
        <taxon>Pentapetalae</taxon>
        <taxon>rosids</taxon>
        <taxon>fabids</taxon>
        <taxon>Malpighiales</taxon>
        <taxon>Salicaceae</taxon>
        <taxon>Saliceae</taxon>
        <taxon>Populus</taxon>
    </lineage>
</organism>
<name>A0A4U5QHV1_POPAL</name>
<gene>
    <name evidence="1" type="ORF">D5086_0000085730</name>
</gene>
<evidence type="ECO:0000313" key="1">
    <source>
        <dbReference type="EMBL" id="TKS10214.1"/>
    </source>
</evidence>
<dbReference type="AlphaFoldDB" id="A0A4U5QHV1"/>
<dbReference type="EMBL" id="RCHU01000253">
    <property type="protein sequence ID" value="TKS10214.1"/>
    <property type="molecule type" value="Genomic_DNA"/>
</dbReference>
<sequence length="127" mass="14179">MLVDQRPTTQVDTGTPLPTHTIATQDKVQTLMAPLTIAALSHGHIWGIAKFVAFKDTQQKNIPPFVLFHSTTTKIPVLLHGNHRPTLPKLVPRLALHGFWIVGHPTTSQQIFKIWLTTYPTSALMML</sequence>
<comment type="caution">
    <text evidence="1">The sequence shown here is derived from an EMBL/GenBank/DDBJ whole genome shotgun (WGS) entry which is preliminary data.</text>
</comment>
<reference evidence="1" key="1">
    <citation type="submission" date="2018-10" db="EMBL/GenBank/DDBJ databases">
        <title>Population genomic analysis revealed the cold adaptation of white poplar.</title>
        <authorList>
            <person name="Liu Y.-J."/>
        </authorList>
    </citation>
    <scope>NUCLEOTIDE SEQUENCE [LARGE SCALE GENOMIC DNA]</scope>
    <source>
        <strain evidence="1">PAL-ZL1</strain>
    </source>
</reference>
<protein>
    <submittedName>
        <fullName evidence="1">Uncharacterized protein</fullName>
    </submittedName>
</protein>